<dbReference type="SUPFAM" id="SSF52540">
    <property type="entry name" value="P-loop containing nucleoside triphosphate hydrolases"/>
    <property type="match status" value="1"/>
</dbReference>
<dbReference type="InterPro" id="IPR014001">
    <property type="entry name" value="Helicase_ATP-bd"/>
</dbReference>
<keyword evidence="4" id="KW-0347">Helicase</keyword>
<dbReference type="GO" id="GO:0005737">
    <property type="term" value="C:cytoplasm"/>
    <property type="evidence" value="ECO:0007669"/>
    <property type="project" value="TreeGrafter"/>
</dbReference>
<organism evidence="4 5">
    <name type="scientific">Candidatus Methanodesulfokora washburnensis</name>
    <dbReference type="NCBI Taxonomy" id="2478471"/>
    <lineage>
        <taxon>Archaea</taxon>
        <taxon>Thermoproteota</taxon>
        <taxon>Candidatus Korarchaeia</taxon>
        <taxon>Candidatus Korarchaeia incertae sedis</taxon>
        <taxon>Candidatus Methanodesulfokora</taxon>
    </lineage>
</organism>
<dbReference type="AlphaFoldDB" id="A0A3R9RK05"/>
<dbReference type="InterPro" id="IPR006935">
    <property type="entry name" value="Helicase/UvrB_N"/>
</dbReference>
<dbReference type="Proteomes" id="UP000277582">
    <property type="component" value="Unassembled WGS sequence"/>
</dbReference>
<dbReference type="GO" id="GO:0004386">
    <property type="term" value="F:helicase activity"/>
    <property type="evidence" value="ECO:0007669"/>
    <property type="project" value="UniProtKB-KW"/>
</dbReference>
<keyword evidence="1" id="KW-0175">Coiled coil</keyword>
<comment type="caution">
    <text evidence="4">The sequence shown here is derived from an EMBL/GenBank/DDBJ whole genome shotgun (WGS) entry which is preliminary data.</text>
</comment>
<sequence>MQEIPLREYQRKVLEEVKNVIDGNFAVVSMPTGSGKTFVEMALAKTFLDKGKVLVIEPTRFLCDQMARTWGNYLNASVQYDGKCNPGGDVIISTPITALNCLEEMRDFKLIIIDEVHHAFGSKVYENLLKELEGTKIAGFTALLPSKKVKKGPLGIEPVHLVYDFKRLEELGGFECPNAIGDIYDSPMEEDERRLYMNLINYFPAHLLHVFECYGIKSLHESCKKYAEKDKEELTEDKKRILEAINNWIDEIEKLASRPSHKARCLEEVLHQYLSMCDIDEIKPVIIFTRRRALAREIEDNLRNKLDLEISLITGELEKRKREEILKAARSGNVDILVLTPVGEEGIDIPSAGLLIMMDLYKSELRFYQRLGRLLRKGKGKLKYLVMILTPETQEYDNADIPMERLLNEGVDLSYVIENFQDFIRKRGAHKIAEKEIRRIIEEENRLYVPISHLSGNILDFSGLIEKISLLRSLGDPVEVLFNVPAWGGLEKEVKSRIRKEIKLATESEISGMVRRANLALARGSLIYIYDPEALSTILLAIFTRTKEIFDRIKEEGYTRALASEWGLWRLRHKEILMKYRCYAPIDKIKDLEQDLEEKMEKIPQEIRYLVLNLSFIYEHPESPLPMSEKYKPYYSEKRHVYTVPLRILFEGGECNIFVPYHDVYLDELEEEDSNEYKKIMELNAFYSACLALSRFLETSKD</sequence>
<gene>
    <name evidence="4" type="ORF">D6D85_15970</name>
</gene>
<dbReference type="SMART" id="SM00490">
    <property type="entry name" value="HELICc"/>
    <property type="match status" value="1"/>
</dbReference>
<feature type="coiled-coil region" evidence="1">
    <location>
        <begin position="224"/>
        <end position="258"/>
    </location>
</feature>
<evidence type="ECO:0000313" key="4">
    <source>
        <dbReference type="EMBL" id="RSN71500.1"/>
    </source>
</evidence>
<dbReference type="PANTHER" id="PTHR14074:SF16">
    <property type="entry name" value="ANTIVIRAL INNATE IMMUNE RESPONSE RECEPTOR RIG-I"/>
    <property type="match status" value="1"/>
</dbReference>
<dbReference type="GO" id="GO:0140097">
    <property type="term" value="F:catalytic activity, acting on DNA"/>
    <property type="evidence" value="ECO:0007669"/>
    <property type="project" value="UniProtKB-ARBA"/>
</dbReference>
<dbReference type="Gene3D" id="3.40.50.300">
    <property type="entry name" value="P-loop containing nucleotide triphosphate hydrolases"/>
    <property type="match status" value="2"/>
</dbReference>
<dbReference type="SMART" id="SM00487">
    <property type="entry name" value="DEXDc"/>
    <property type="match status" value="1"/>
</dbReference>
<accession>A0A3R9RK05</accession>
<dbReference type="InterPro" id="IPR001650">
    <property type="entry name" value="Helicase_C-like"/>
</dbReference>
<evidence type="ECO:0000256" key="1">
    <source>
        <dbReference type="SAM" id="Coils"/>
    </source>
</evidence>
<dbReference type="Pfam" id="PF00271">
    <property type="entry name" value="Helicase_C"/>
    <property type="match status" value="1"/>
</dbReference>
<dbReference type="RefSeq" id="WP_125672955.1">
    <property type="nucleotide sequence ID" value="NZ_RCOS01000174.1"/>
</dbReference>
<dbReference type="InterPro" id="IPR051363">
    <property type="entry name" value="RLR_Helicase"/>
</dbReference>
<dbReference type="InterPro" id="IPR027417">
    <property type="entry name" value="P-loop_NTPase"/>
</dbReference>
<evidence type="ECO:0000259" key="2">
    <source>
        <dbReference type="PROSITE" id="PS51192"/>
    </source>
</evidence>
<keyword evidence="4" id="KW-0067">ATP-binding</keyword>
<keyword evidence="4" id="KW-0378">Hydrolase</keyword>
<dbReference type="Pfam" id="PF04851">
    <property type="entry name" value="ResIII"/>
    <property type="match status" value="1"/>
</dbReference>
<feature type="domain" description="Helicase ATP-binding" evidence="2">
    <location>
        <begin position="17"/>
        <end position="162"/>
    </location>
</feature>
<feature type="domain" description="Helicase C-terminal" evidence="3">
    <location>
        <begin position="269"/>
        <end position="424"/>
    </location>
</feature>
<dbReference type="GO" id="GO:0016787">
    <property type="term" value="F:hydrolase activity"/>
    <property type="evidence" value="ECO:0007669"/>
    <property type="project" value="InterPro"/>
</dbReference>
<dbReference type="PANTHER" id="PTHR14074">
    <property type="entry name" value="HELICASE WITH DEATH DOMAIN-RELATED"/>
    <property type="match status" value="1"/>
</dbReference>
<evidence type="ECO:0000313" key="5">
    <source>
        <dbReference type="Proteomes" id="UP000277582"/>
    </source>
</evidence>
<name>A0A3R9RK05_9CREN</name>
<dbReference type="PROSITE" id="PS51194">
    <property type="entry name" value="HELICASE_CTER"/>
    <property type="match status" value="1"/>
</dbReference>
<dbReference type="GO" id="GO:0005524">
    <property type="term" value="F:ATP binding"/>
    <property type="evidence" value="ECO:0007669"/>
    <property type="project" value="InterPro"/>
</dbReference>
<keyword evidence="4" id="KW-0547">Nucleotide-binding</keyword>
<dbReference type="OrthoDB" id="11644at2157"/>
<protein>
    <submittedName>
        <fullName evidence="4">DEAD/DEAH box helicase</fullName>
    </submittedName>
</protein>
<dbReference type="EMBL" id="RCOS01000174">
    <property type="protein sequence ID" value="RSN71500.1"/>
    <property type="molecule type" value="Genomic_DNA"/>
</dbReference>
<dbReference type="GO" id="GO:0003677">
    <property type="term" value="F:DNA binding"/>
    <property type="evidence" value="ECO:0007669"/>
    <property type="project" value="InterPro"/>
</dbReference>
<dbReference type="PROSITE" id="PS51192">
    <property type="entry name" value="HELICASE_ATP_BIND_1"/>
    <property type="match status" value="1"/>
</dbReference>
<proteinExistence type="predicted"/>
<keyword evidence="5" id="KW-1185">Reference proteome</keyword>
<reference evidence="4 5" key="1">
    <citation type="submission" date="2018-10" db="EMBL/GenBank/DDBJ databases">
        <title>Co-occurring genomic capacity for anaerobic methane metabolism and dissimilatory sulfite reduction discovered in the Korarchaeota.</title>
        <authorList>
            <person name="Mckay L.J."/>
            <person name="Dlakic M."/>
            <person name="Fields M.W."/>
            <person name="Delmont T.O."/>
            <person name="Eren A.M."/>
            <person name="Jay Z.J."/>
            <person name="Klingelsmith K.B."/>
            <person name="Rusch D.B."/>
            <person name="Inskeep W.P."/>
        </authorList>
    </citation>
    <scope>NUCLEOTIDE SEQUENCE [LARGE SCALE GENOMIC DNA]</scope>
    <source>
        <strain evidence="4 5">MDKW</strain>
    </source>
</reference>
<evidence type="ECO:0000259" key="3">
    <source>
        <dbReference type="PROSITE" id="PS51194"/>
    </source>
</evidence>